<gene>
    <name evidence="1" type="ORF">SAMN04488025_10363</name>
</gene>
<dbReference type="STRING" id="201973.SAMN04488025_10363"/>
<dbReference type="AlphaFoldDB" id="A0A1I2KUH9"/>
<dbReference type="PANTHER" id="PTHR24221">
    <property type="entry name" value="ATP-BINDING CASSETTE SUB-FAMILY B"/>
    <property type="match status" value="1"/>
</dbReference>
<keyword evidence="1" id="KW-0547">Nucleotide-binding</keyword>
<dbReference type="GO" id="GO:0005524">
    <property type="term" value="F:ATP binding"/>
    <property type="evidence" value="ECO:0007669"/>
    <property type="project" value="UniProtKB-KW"/>
</dbReference>
<accession>A0A1I2KUH9</accession>
<reference evidence="1 2" key="1">
    <citation type="submission" date="2016-10" db="EMBL/GenBank/DDBJ databases">
        <authorList>
            <person name="de Groot N.N."/>
        </authorList>
    </citation>
    <scope>NUCLEOTIDE SEQUENCE [LARGE SCALE GENOMIC DNA]</scope>
    <source>
        <strain evidence="1 2">DSM 44945</strain>
    </source>
</reference>
<protein>
    <submittedName>
        <fullName evidence="1">ATP-binding cassette, subfamily B, AbcA/BmrA</fullName>
    </submittedName>
</protein>
<evidence type="ECO:0000313" key="1">
    <source>
        <dbReference type="EMBL" id="SFF70752.1"/>
    </source>
</evidence>
<dbReference type="GO" id="GO:0034040">
    <property type="term" value="F:ATPase-coupled lipid transmembrane transporter activity"/>
    <property type="evidence" value="ECO:0007669"/>
    <property type="project" value="TreeGrafter"/>
</dbReference>
<keyword evidence="1" id="KW-0067">ATP-binding</keyword>
<dbReference type="Gene3D" id="3.40.50.300">
    <property type="entry name" value="P-loop containing nucleotide triphosphate hydrolases"/>
    <property type="match status" value="1"/>
</dbReference>
<evidence type="ECO:0000313" key="2">
    <source>
        <dbReference type="Proteomes" id="UP000198661"/>
    </source>
</evidence>
<dbReference type="PANTHER" id="PTHR24221:SF524">
    <property type="entry name" value="MULTIDRUG RESISTANCE ABC TRANSPORTER ATP-BINDING_PERMEASE PROTEIN BMRA"/>
    <property type="match status" value="1"/>
</dbReference>
<dbReference type="Proteomes" id="UP000198661">
    <property type="component" value="Unassembled WGS sequence"/>
</dbReference>
<dbReference type="InterPro" id="IPR039421">
    <property type="entry name" value="Type_1_exporter"/>
</dbReference>
<dbReference type="InterPro" id="IPR027417">
    <property type="entry name" value="P-loop_NTPase"/>
</dbReference>
<sequence>MPIEKLDLTAWRRAISHVSQESPIMSGTIRENICYGLGREAGEDEIRKAALLANAAEFIEKLPAGYETEVDKGG</sequence>
<name>A0A1I2KUH9_9BACL</name>
<proteinExistence type="predicted"/>
<keyword evidence="2" id="KW-1185">Reference proteome</keyword>
<dbReference type="EMBL" id="FOOK01000003">
    <property type="protein sequence ID" value="SFF70752.1"/>
    <property type="molecule type" value="Genomic_DNA"/>
</dbReference>
<organism evidence="1 2">
    <name type="scientific">Planifilum fulgidum</name>
    <dbReference type="NCBI Taxonomy" id="201973"/>
    <lineage>
        <taxon>Bacteria</taxon>
        <taxon>Bacillati</taxon>
        <taxon>Bacillota</taxon>
        <taxon>Bacilli</taxon>
        <taxon>Bacillales</taxon>
        <taxon>Thermoactinomycetaceae</taxon>
        <taxon>Planifilum</taxon>
    </lineage>
</organism>
<dbReference type="SUPFAM" id="SSF52540">
    <property type="entry name" value="P-loop containing nucleoside triphosphate hydrolases"/>
    <property type="match status" value="1"/>
</dbReference>